<organism evidence="1 2">
    <name type="scientific">Flavobacterium okayamense</name>
    <dbReference type="NCBI Taxonomy" id="2830782"/>
    <lineage>
        <taxon>Bacteria</taxon>
        <taxon>Pseudomonadati</taxon>
        <taxon>Bacteroidota</taxon>
        <taxon>Flavobacteriia</taxon>
        <taxon>Flavobacteriales</taxon>
        <taxon>Flavobacteriaceae</taxon>
        <taxon>Flavobacterium</taxon>
    </lineage>
</organism>
<sequence>MKTIPIIFMFCSVLLTHAQSNSQNSIIEENIELEDLPEIVITKIGDDFSFYLTDKNPDLSVQNLQNHFIAYNLGKDYQGYDNFLVLMRNDKGTLTATYNQNGKLVHVVEKYENVTLPDKIIFSVFKNYPGWGIVNDKYLYTQADGDVLKKQYKLKIKNGNKTKRIILSPSGEILKD</sequence>
<evidence type="ECO:0000313" key="2">
    <source>
        <dbReference type="Proteomes" id="UP000825258"/>
    </source>
</evidence>
<protein>
    <recommendedName>
        <fullName evidence="3">Nicotinic acid mononucleotide adenyltransferase</fullName>
    </recommendedName>
</protein>
<evidence type="ECO:0000313" key="1">
    <source>
        <dbReference type="EMBL" id="BCY29472.1"/>
    </source>
</evidence>
<accession>A0ABN6I1C7</accession>
<gene>
    <name evidence="1" type="ORF">KK2020170_23400</name>
</gene>
<evidence type="ECO:0008006" key="3">
    <source>
        <dbReference type="Google" id="ProtNLM"/>
    </source>
</evidence>
<dbReference type="RefSeq" id="WP_221258548.1">
    <property type="nucleotide sequence ID" value="NZ_AP024749.1"/>
</dbReference>
<dbReference type="SUPFAM" id="SSF160574">
    <property type="entry name" value="BT0923-like"/>
    <property type="match status" value="1"/>
</dbReference>
<dbReference type="EMBL" id="AP024749">
    <property type="protein sequence ID" value="BCY29472.1"/>
    <property type="molecule type" value="Genomic_DNA"/>
</dbReference>
<proteinExistence type="predicted"/>
<reference evidence="1 2" key="1">
    <citation type="submission" date="2021-06" db="EMBL/GenBank/DDBJ databases">
        <title>Whole genome sequences of Flavobacterium sp. KK2020170 and assembly.</title>
        <authorList>
            <person name="Kitahara K."/>
            <person name="Miyoshi S."/>
            <person name="Uesaka K."/>
        </authorList>
    </citation>
    <scope>NUCLEOTIDE SEQUENCE [LARGE SCALE GENOMIC DNA]</scope>
    <source>
        <strain evidence="1 2">KK2020170</strain>
    </source>
</reference>
<keyword evidence="2" id="KW-1185">Reference proteome</keyword>
<dbReference type="Proteomes" id="UP000825258">
    <property type="component" value="Chromosome"/>
</dbReference>
<name>A0ABN6I1C7_9FLAO</name>